<evidence type="ECO:0000256" key="1">
    <source>
        <dbReference type="SAM" id="MobiDB-lite"/>
    </source>
</evidence>
<feature type="chain" id="PRO_5005188560" evidence="2">
    <location>
        <begin position="21"/>
        <end position="569"/>
    </location>
</feature>
<name>A0A0G4FG47_9ALVE</name>
<dbReference type="EMBL" id="CDMZ01000348">
    <property type="protein sequence ID" value="CEM12289.1"/>
    <property type="molecule type" value="Genomic_DNA"/>
</dbReference>
<organism evidence="3">
    <name type="scientific">Chromera velia CCMP2878</name>
    <dbReference type="NCBI Taxonomy" id="1169474"/>
    <lineage>
        <taxon>Eukaryota</taxon>
        <taxon>Sar</taxon>
        <taxon>Alveolata</taxon>
        <taxon>Colpodellida</taxon>
        <taxon>Chromeraceae</taxon>
        <taxon>Chromera</taxon>
    </lineage>
</organism>
<feature type="signal peptide" evidence="2">
    <location>
        <begin position="1"/>
        <end position="20"/>
    </location>
</feature>
<accession>A0A0G4FG47</accession>
<dbReference type="VEuPathDB" id="CryptoDB:Cvel_16835"/>
<protein>
    <submittedName>
        <fullName evidence="3">Uncharacterized protein</fullName>
    </submittedName>
</protein>
<reference evidence="3" key="1">
    <citation type="submission" date="2014-11" db="EMBL/GenBank/DDBJ databases">
        <authorList>
            <person name="Otto D Thomas"/>
            <person name="Naeem Raeece"/>
        </authorList>
    </citation>
    <scope>NUCLEOTIDE SEQUENCE</scope>
</reference>
<keyword evidence="2" id="KW-0732">Signal</keyword>
<gene>
    <name evidence="3" type="ORF">Cvel_16835</name>
</gene>
<sequence length="569" mass="60232">MRSSALLASLSLAVASCATGEFADLLKVCAIDSSRDGSAEWNRDLLDESIAFDGAALTFWSSASWQDSWSRGVTGVAPQNIDTPLIWASSPPLKLSLRNCRGENQGELSMAWSFAHFCEGSDCSVQYARLQPQHVHWLPGVSLKVSVRSLGVLKASENGESGLALEISASSPTAPSLAFSCVSLLSGRGNARFLSCDSVATDGALLTQKNEGAATLTPASVASLLPSDSPRPSTALLDRLVAGGSADVCTLEQLEGEEKERGGRELTEDGESGAPVASIPAVAEPKTQGSGVAIGGGDAKTAGGTISDATKAAVTKIIAEITAQEIVAAGKKVWDVVQKSRPVVRDEVNFMKVLPVAANGDASKLYGWRSAESGPFHLTIKNCIGVPLATLDWVFSWKYNGRFDKQGKQEAVADTTEQPETVRPPSKETATTNGTTPSQPQTQTQTEGTAQNGTAMAAIDRPDRLRMLTDQTETEADALYIDKAGVHMTEVWAGYFQVVNATVRSLGPSNHGTAERAVWGTDLELRISHGNTFCRREFFCVASLLADGTSRLVSCDKHIQQGSMHVVTS</sequence>
<feature type="region of interest" description="Disordered" evidence="1">
    <location>
        <begin position="408"/>
        <end position="462"/>
    </location>
</feature>
<feature type="compositionally biased region" description="Low complexity" evidence="1">
    <location>
        <begin position="431"/>
        <end position="455"/>
    </location>
</feature>
<dbReference type="PROSITE" id="PS51257">
    <property type="entry name" value="PROKAR_LIPOPROTEIN"/>
    <property type="match status" value="1"/>
</dbReference>
<dbReference type="AlphaFoldDB" id="A0A0G4FG47"/>
<evidence type="ECO:0000256" key="2">
    <source>
        <dbReference type="SAM" id="SignalP"/>
    </source>
</evidence>
<feature type="region of interest" description="Disordered" evidence="1">
    <location>
        <begin position="255"/>
        <end position="275"/>
    </location>
</feature>
<proteinExistence type="predicted"/>
<evidence type="ECO:0000313" key="3">
    <source>
        <dbReference type="EMBL" id="CEM12289.1"/>
    </source>
</evidence>
<feature type="compositionally biased region" description="Basic and acidic residues" evidence="1">
    <location>
        <begin position="256"/>
        <end position="267"/>
    </location>
</feature>